<evidence type="ECO:0000256" key="1">
    <source>
        <dbReference type="ARBA" id="ARBA00022664"/>
    </source>
</evidence>
<sequence>MGRNLHCFVGKFVFALSGWCMLHHKRADQIIVTWDKHLPCPEVVQKVPLLFLANDILLHSKAKVNGFIQRFSKILPSALKRGLAEKIVSAFELVLHDHANEDKEMRKCKSEVHRVEKLEKDVDKALNKGKDSLQRTVTKRLKDEKENLEKSIEKSRSFEANRATLVFQLQDALREQVCDHFYIRIRLFLGYMNFSIFGLPLLLCIAPVQLLTF</sequence>
<dbReference type="GO" id="GO:0000993">
    <property type="term" value="F:RNA polymerase II complex binding"/>
    <property type="evidence" value="ECO:0007669"/>
    <property type="project" value="TreeGrafter"/>
</dbReference>
<keyword evidence="3" id="KW-0812">Transmembrane</keyword>
<reference evidence="6" key="1">
    <citation type="submission" date="2020-06" db="EMBL/GenBank/DDBJ databases">
        <authorList>
            <person name="Li T."/>
            <person name="Hu X."/>
            <person name="Zhang T."/>
            <person name="Song X."/>
            <person name="Zhang H."/>
            <person name="Dai N."/>
            <person name="Sheng W."/>
            <person name="Hou X."/>
            <person name="Wei L."/>
        </authorList>
    </citation>
    <scope>NUCLEOTIDE SEQUENCE</scope>
    <source>
        <strain evidence="6">G02</strain>
        <tissue evidence="6">Leaf</tissue>
    </source>
</reference>
<keyword evidence="3" id="KW-0472">Membrane</keyword>
<evidence type="ECO:0000256" key="4">
    <source>
        <dbReference type="SAM" id="SignalP"/>
    </source>
</evidence>
<evidence type="ECO:0000313" key="6">
    <source>
        <dbReference type="EMBL" id="KAL0367746.1"/>
    </source>
</evidence>
<dbReference type="AlphaFoldDB" id="A0AAW2QIL5"/>
<keyword evidence="1" id="KW-0507">mRNA processing</keyword>
<dbReference type="GO" id="GO:0005634">
    <property type="term" value="C:nucleus"/>
    <property type="evidence" value="ECO:0007669"/>
    <property type="project" value="UniProtKB-ARBA"/>
</dbReference>
<feature type="transmembrane region" description="Helical" evidence="3">
    <location>
        <begin position="188"/>
        <end position="210"/>
    </location>
</feature>
<protein>
    <recommendedName>
        <fullName evidence="5">CID domain-containing protein</fullName>
    </recommendedName>
</protein>
<dbReference type="EMBL" id="JACGWJ010000015">
    <property type="protein sequence ID" value="KAL0367746.1"/>
    <property type="molecule type" value="Genomic_DNA"/>
</dbReference>
<dbReference type="Pfam" id="PF04818">
    <property type="entry name" value="CID"/>
    <property type="match status" value="1"/>
</dbReference>
<keyword evidence="4" id="KW-0732">Signal</keyword>
<feature type="signal peptide" evidence="4">
    <location>
        <begin position="1"/>
        <end position="27"/>
    </location>
</feature>
<dbReference type="PANTHER" id="PTHR12460:SF27">
    <property type="entry name" value="ENTH_VHS FAMILY PROTEIN"/>
    <property type="match status" value="1"/>
</dbReference>
<proteinExistence type="predicted"/>
<dbReference type="Gene3D" id="1.25.40.90">
    <property type="match status" value="1"/>
</dbReference>
<dbReference type="GO" id="GO:0031124">
    <property type="term" value="P:mRNA 3'-end processing"/>
    <property type="evidence" value="ECO:0007669"/>
    <property type="project" value="TreeGrafter"/>
</dbReference>
<evidence type="ECO:0000259" key="5">
    <source>
        <dbReference type="Pfam" id="PF04818"/>
    </source>
</evidence>
<name>A0AAW2QIL5_SESRA</name>
<organism evidence="6">
    <name type="scientific">Sesamum radiatum</name>
    <name type="common">Black benniseed</name>
    <dbReference type="NCBI Taxonomy" id="300843"/>
    <lineage>
        <taxon>Eukaryota</taxon>
        <taxon>Viridiplantae</taxon>
        <taxon>Streptophyta</taxon>
        <taxon>Embryophyta</taxon>
        <taxon>Tracheophyta</taxon>
        <taxon>Spermatophyta</taxon>
        <taxon>Magnoliopsida</taxon>
        <taxon>eudicotyledons</taxon>
        <taxon>Gunneridae</taxon>
        <taxon>Pentapetalae</taxon>
        <taxon>asterids</taxon>
        <taxon>lamiids</taxon>
        <taxon>Lamiales</taxon>
        <taxon>Pedaliaceae</taxon>
        <taxon>Sesamum</taxon>
    </lineage>
</organism>
<gene>
    <name evidence="6" type="ORF">Sradi_3664700</name>
</gene>
<keyword evidence="2" id="KW-0175">Coiled coil</keyword>
<feature type="coiled-coil region" evidence="2">
    <location>
        <begin position="108"/>
        <end position="161"/>
    </location>
</feature>
<feature type="chain" id="PRO_5043464108" description="CID domain-containing protein" evidence="4">
    <location>
        <begin position="28"/>
        <end position="213"/>
    </location>
</feature>
<evidence type="ECO:0000256" key="3">
    <source>
        <dbReference type="SAM" id="Phobius"/>
    </source>
</evidence>
<comment type="caution">
    <text evidence="6">The sequence shown here is derived from an EMBL/GenBank/DDBJ whole genome shotgun (WGS) entry which is preliminary data.</text>
</comment>
<feature type="domain" description="CID" evidence="5">
    <location>
        <begin position="15"/>
        <end position="83"/>
    </location>
</feature>
<evidence type="ECO:0000256" key="2">
    <source>
        <dbReference type="SAM" id="Coils"/>
    </source>
</evidence>
<keyword evidence="3" id="KW-1133">Transmembrane helix</keyword>
<reference evidence="6" key="2">
    <citation type="journal article" date="2024" name="Plant">
        <title>Genomic evolution and insights into agronomic trait innovations of Sesamum species.</title>
        <authorList>
            <person name="Miao H."/>
            <person name="Wang L."/>
            <person name="Qu L."/>
            <person name="Liu H."/>
            <person name="Sun Y."/>
            <person name="Le M."/>
            <person name="Wang Q."/>
            <person name="Wei S."/>
            <person name="Zheng Y."/>
            <person name="Lin W."/>
            <person name="Duan Y."/>
            <person name="Cao H."/>
            <person name="Xiong S."/>
            <person name="Wang X."/>
            <person name="Wei L."/>
            <person name="Li C."/>
            <person name="Ma Q."/>
            <person name="Ju M."/>
            <person name="Zhao R."/>
            <person name="Li G."/>
            <person name="Mu C."/>
            <person name="Tian Q."/>
            <person name="Mei H."/>
            <person name="Zhang T."/>
            <person name="Gao T."/>
            <person name="Zhang H."/>
        </authorList>
    </citation>
    <scope>NUCLEOTIDE SEQUENCE</scope>
    <source>
        <strain evidence="6">G02</strain>
    </source>
</reference>
<dbReference type="InterPro" id="IPR008942">
    <property type="entry name" value="ENTH_VHS"/>
</dbReference>
<dbReference type="PANTHER" id="PTHR12460">
    <property type="entry name" value="CYCLIN-DEPENDENT KINASE INHIBITOR-RELATED PROTEIN"/>
    <property type="match status" value="1"/>
</dbReference>
<accession>A0AAW2QIL5</accession>
<dbReference type="InterPro" id="IPR006569">
    <property type="entry name" value="CID_dom"/>
</dbReference>